<feature type="region of interest" description="Disordered" evidence="7">
    <location>
        <begin position="1"/>
        <end position="25"/>
    </location>
</feature>
<dbReference type="SMART" id="SM00355">
    <property type="entry name" value="ZnF_C2H2"/>
    <property type="match status" value="2"/>
</dbReference>
<evidence type="ECO:0000256" key="3">
    <source>
        <dbReference type="ARBA" id="ARBA00023163"/>
    </source>
</evidence>
<evidence type="ECO:0000256" key="1">
    <source>
        <dbReference type="ARBA" id="ARBA00004123"/>
    </source>
</evidence>
<comment type="similarity">
    <text evidence="5">Belongs to the STE12 transcription factor family.</text>
</comment>
<keyword evidence="6" id="KW-0863">Zinc-finger</keyword>
<dbReference type="GO" id="GO:1990526">
    <property type="term" value="C:Ste12p-Dig1p-Dig2p complex"/>
    <property type="evidence" value="ECO:0007669"/>
    <property type="project" value="TreeGrafter"/>
</dbReference>
<dbReference type="InterPro" id="IPR003120">
    <property type="entry name" value="Ste12"/>
</dbReference>
<evidence type="ECO:0000256" key="2">
    <source>
        <dbReference type="ARBA" id="ARBA00023015"/>
    </source>
</evidence>
<feature type="region of interest" description="Disordered" evidence="7">
    <location>
        <begin position="402"/>
        <end position="426"/>
    </location>
</feature>
<dbReference type="GO" id="GO:0003700">
    <property type="term" value="F:DNA-binding transcription factor activity"/>
    <property type="evidence" value="ECO:0007669"/>
    <property type="project" value="InterPro"/>
</dbReference>
<evidence type="ECO:0000256" key="4">
    <source>
        <dbReference type="ARBA" id="ARBA00023242"/>
    </source>
</evidence>
<reference evidence="9" key="1">
    <citation type="submission" date="2021-01" db="EMBL/GenBank/DDBJ databases">
        <title>Metabolic potential, ecology and presence of endohyphal bacteria is reflected in genomic diversity of Mucoromycotina.</title>
        <authorList>
            <person name="Muszewska A."/>
            <person name="Okrasinska A."/>
            <person name="Steczkiewicz K."/>
            <person name="Drgas O."/>
            <person name="Orlowska M."/>
            <person name="Perlinska-Lenart U."/>
            <person name="Aleksandrzak-Piekarczyk T."/>
            <person name="Szatraj K."/>
            <person name="Zielenkiewicz U."/>
            <person name="Pilsyk S."/>
            <person name="Malc E."/>
            <person name="Mieczkowski P."/>
            <person name="Kruszewska J.S."/>
            <person name="Biernat P."/>
            <person name="Pawlowska J."/>
        </authorList>
    </citation>
    <scope>NUCLEOTIDE SEQUENCE</scope>
    <source>
        <strain evidence="9">WA0000018081</strain>
    </source>
</reference>
<keyword evidence="3" id="KW-0804">Transcription</keyword>
<dbReference type="Proteomes" id="UP000613177">
    <property type="component" value="Unassembled WGS sequence"/>
</dbReference>
<feature type="compositionally biased region" description="Low complexity" evidence="7">
    <location>
        <begin position="621"/>
        <end position="637"/>
    </location>
</feature>
<gene>
    <name evidence="9" type="ORF">INT48_005347</name>
</gene>
<evidence type="ECO:0000313" key="10">
    <source>
        <dbReference type="Proteomes" id="UP000613177"/>
    </source>
</evidence>
<evidence type="ECO:0000256" key="6">
    <source>
        <dbReference type="PROSITE-ProRule" id="PRU00042"/>
    </source>
</evidence>
<dbReference type="EMBL" id="JAEPRE010000287">
    <property type="protein sequence ID" value="KAG2229310.1"/>
    <property type="molecule type" value="Genomic_DNA"/>
</dbReference>
<dbReference type="PROSITE" id="PS50157">
    <property type="entry name" value="ZINC_FINGER_C2H2_2"/>
    <property type="match status" value="2"/>
</dbReference>
<dbReference type="SUPFAM" id="SSF57667">
    <property type="entry name" value="beta-beta-alpha zinc fingers"/>
    <property type="match status" value="1"/>
</dbReference>
<dbReference type="PANTHER" id="PTHR47427">
    <property type="entry name" value="PROTEIN STE12"/>
    <property type="match status" value="1"/>
</dbReference>
<organism evidence="9 10">
    <name type="scientific">Thamnidium elegans</name>
    <dbReference type="NCBI Taxonomy" id="101142"/>
    <lineage>
        <taxon>Eukaryota</taxon>
        <taxon>Fungi</taxon>
        <taxon>Fungi incertae sedis</taxon>
        <taxon>Mucoromycota</taxon>
        <taxon>Mucoromycotina</taxon>
        <taxon>Mucoromycetes</taxon>
        <taxon>Mucorales</taxon>
        <taxon>Mucorineae</taxon>
        <taxon>Mucoraceae</taxon>
        <taxon>Thamnidium</taxon>
    </lineage>
</organism>
<dbReference type="Pfam" id="PF02200">
    <property type="entry name" value="STE"/>
    <property type="match status" value="1"/>
</dbReference>
<keyword evidence="2" id="KW-0805">Transcription regulation</keyword>
<feature type="domain" description="C2H2-type" evidence="8">
    <location>
        <begin position="500"/>
        <end position="526"/>
    </location>
</feature>
<dbReference type="SMART" id="SM00424">
    <property type="entry name" value="STE"/>
    <property type="match status" value="1"/>
</dbReference>
<dbReference type="GO" id="GO:0008270">
    <property type="term" value="F:zinc ion binding"/>
    <property type="evidence" value="ECO:0007669"/>
    <property type="project" value="UniProtKB-KW"/>
</dbReference>
<dbReference type="AlphaFoldDB" id="A0A8H7VQH8"/>
<comment type="subcellular location">
    <subcellularLocation>
        <location evidence="1">Nucleus</location>
    </subcellularLocation>
</comment>
<dbReference type="InterPro" id="IPR013087">
    <property type="entry name" value="Znf_C2H2_type"/>
</dbReference>
<evidence type="ECO:0000313" key="9">
    <source>
        <dbReference type="EMBL" id="KAG2229310.1"/>
    </source>
</evidence>
<evidence type="ECO:0000256" key="7">
    <source>
        <dbReference type="SAM" id="MobiDB-lite"/>
    </source>
</evidence>
<accession>A0A8H7VQH8</accession>
<name>A0A8H7VQH8_9FUNG</name>
<protein>
    <recommendedName>
        <fullName evidence="8">C2H2-type domain-containing protein</fullName>
    </recommendedName>
</protein>
<dbReference type="PROSITE" id="PS00028">
    <property type="entry name" value="ZINC_FINGER_C2H2_1"/>
    <property type="match status" value="2"/>
</dbReference>
<dbReference type="PANTHER" id="PTHR47427:SF1">
    <property type="entry name" value="PROTEIN STE12"/>
    <property type="match status" value="1"/>
</dbReference>
<comment type="caution">
    <text evidence="9">The sequence shown here is derived from an EMBL/GenBank/DDBJ whole genome shotgun (WGS) entry which is preliminary data.</text>
</comment>
<sequence length="793" mass="88014">MIKTHTYSKKQQLDEKSDIASGYGMPPPSNINTSSRLAQIDDLKLFFATATQQWEPNKPLKRFVLPAGESVSCVLWNDLFFITGTDIVRSLTFRFHAFGRPVSNAKKFEEGIFSDLRNLKPGHDARLEEPKSELLDMLYKNNCIRTQKKQKVFFWFSVPHDRLFLDALERDLKREKMGMEPTTLSVAEPATSLSLDSTQELFDQLRKSMSQSAAATAQAIEDDIHNGPMPNTSLSLTHVPDNNWSNPPWSSSQSRLERAASQAKRSRVNSVPANIGQQQHFQLMQQKHNRMSHGSYFSNTSPTKSRHHRTSSSASSLLSNKNDQDILFNDNNSTTSTLSTLTDISKSVLSSPIHSNTSTTNSLISHSVMPSKSLDSNAMKKTKTIFGNLSLFDGSPTYKQRRRRAASVSSSALITTTSGGPERVRRHDKCHLRTPSTSTHNSNLPTINSNSSRLAMAAVKAGFAPNQIITPPTTMQMIQNNHNGISNWPTTSSNHHPVDYLCPVSNCGRLFKRSDHLERHMSYTHAFVCNVCGKHFPHSESLTQHRKLEHELNQNDHHASLMSGGGDNNDDDSSSPDDHQHRSYNNAAYQRRQQVLNHQGNNSQGDGFHSSPRHSFDGSRSSGWSTGISGAGSTSSSYCSSRCSTLSPMLDLDFDMPDVQQTQKPISTPIATSRSNTSLTTTDSSVIMNNNDSQLLSYYPTTSTSESKNNNSNILWNSNDPQLLNTTMRTSSSSVEDDFSSSSASSPCSTLQYEDVSMLLTPAEYSTSIYAPYVDQQFTPYITSPDMNTVFGA</sequence>
<dbReference type="Pfam" id="PF00096">
    <property type="entry name" value="zf-C2H2"/>
    <property type="match status" value="2"/>
</dbReference>
<feature type="region of interest" description="Disordered" evidence="7">
    <location>
        <begin position="557"/>
        <end position="582"/>
    </location>
</feature>
<dbReference type="InterPro" id="IPR036236">
    <property type="entry name" value="Znf_C2H2_sf"/>
</dbReference>
<keyword evidence="6" id="KW-0862">Zinc</keyword>
<feature type="region of interest" description="Disordered" evidence="7">
    <location>
        <begin position="288"/>
        <end position="318"/>
    </location>
</feature>
<evidence type="ECO:0000256" key="5">
    <source>
        <dbReference type="ARBA" id="ARBA00024345"/>
    </source>
</evidence>
<dbReference type="GO" id="GO:1990527">
    <property type="term" value="C:Tec1p-Ste12p-Dig1p complex"/>
    <property type="evidence" value="ECO:0007669"/>
    <property type="project" value="TreeGrafter"/>
</dbReference>
<dbReference type="Gene3D" id="3.30.160.60">
    <property type="entry name" value="Classic Zinc Finger"/>
    <property type="match status" value="2"/>
</dbReference>
<feature type="domain" description="C2H2-type" evidence="8">
    <location>
        <begin position="527"/>
        <end position="555"/>
    </location>
</feature>
<dbReference type="InterPro" id="IPR052127">
    <property type="entry name" value="STE12_transcription_factor"/>
</dbReference>
<keyword evidence="6" id="KW-0479">Metal-binding</keyword>
<dbReference type="GO" id="GO:0005634">
    <property type="term" value="C:nucleus"/>
    <property type="evidence" value="ECO:0007669"/>
    <property type="project" value="UniProtKB-SubCell"/>
</dbReference>
<feature type="region of interest" description="Disordered" evidence="7">
    <location>
        <begin position="235"/>
        <end position="270"/>
    </location>
</feature>
<evidence type="ECO:0000259" key="8">
    <source>
        <dbReference type="PROSITE" id="PS50157"/>
    </source>
</evidence>
<keyword evidence="4" id="KW-0539">Nucleus</keyword>
<feature type="region of interest" description="Disordered" evidence="7">
    <location>
        <begin position="598"/>
        <end position="637"/>
    </location>
</feature>
<keyword evidence="10" id="KW-1185">Reference proteome</keyword>
<proteinExistence type="inferred from homology"/>
<feature type="compositionally biased region" description="Low complexity" evidence="7">
    <location>
        <begin position="242"/>
        <end position="252"/>
    </location>
</feature>